<reference evidence="7 8" key="1">
    <citation type="submission" date="2020-08" db="EMBL/GenBank/DDBJ databases">
        <title>Genomic Encyclopedia of Type Strains, Phase IV (KMG-IV): sequencing the most valuable type-strain genomes for metagenomic binning, comparative biology and taxonomic classification.</title>
        <authorList>
            <person name="Goeker M."/>
        </authorList>
    </citation>
    <scope>NUCLEOTIDE SEQUENCE [LARGE SCALE GENOMIC DNA]</scope>
    <source>
        <strain evidence="7 8">DSM 26575</strain>
    </source>
</reference>
<dbReference type="InterPro" id="IPR002994">
    <property type="entry name" value="Surf1/Shy1"/>
</dbReference>
<dbReference type="Proteomes" id="UP000582090">
    <property type="component" value="Unassembled WGS sequence"/>
</dbReference>
<dbReference type="AlphaFoldDB" id="A0A7W6CK83"/>
<comment type="caution">
    <text evidence="7">The sequence shown here is derived from an EMBL/GenBank/DDBJ whole genome shotgun (WGS) entry which is preliminary data.</text>
</comment>
<evidence type="ECO:0000256" key="5">
    <source>
        <dbReference type="ARBA" id="ARBA00023136"/>
    </source>
</evidence>
<evidence type="ECO:0000256" key="4">
    <source>
        <dbReference type="ARBA" id="ARBA00022989"/>
    </source>
</evidence>
<protein>
    <recommendedName>
        <fullName evidence="6">SURF1-like protein</fullName>
    </recommendedName>
</protein>
<evidence type="ECO:0000313" key="8">
    <source>
        <dbReference type="Proteomes" id="UP000582090"/>
    </source>
</evidence>
<evidence type="ECO:0000313" key="7">
    <source>
        <dbReference type="EMBL" id="MBB3962565.1"/>
    </source>
</evidence>
<evidence type="ECO:0000256" key="6">
    <source>
        <dbReference type="RuleBase" id="RU363076"/>
    </source>
</evidence>
<keyword evidence="3 6" id="KW-0812">Transmembrane</keyword>
<dbReference type="RefSeq" id="WP_183898305.1">
    <property type="nucleotide sequence ID" value="NZ_JACIDW010000001.1"/>
</dbReference>
<gene>
    <name evidence="7" type="ORF">GGQ67_000183</name>
</gene>
<dbReference type="Pfam" id="PF02104">
    <property type="entry name" value="SURF1"/>
    <property type="match status" value="1"/>
</dbReference>
<dbReference type="PANTHER" id="PTHR23427:SF2">
    <property type="entry name" value="SURFEIT LOCUS PROTEIN 1"/>
    <property type="match status" value="1"/>
</dbReference>
<keyword evidence="8" id="KW-1185">Reference proteome</keyword>
<dbReference type="CDD" id="cd06662">
    <property type="entry name" value="SURF1"/>
    <property type="match status" value="1"/>
</dbReference>
<dbReference type="PROSITE" id="PS50895">
    <property type="entry name" value="SURF1"/>
    <property type="match status" value="1"/>
</dbReference>
<dbReference type="GO" id="GO:0005886">
    <property type="term" value="C:plasma membrane"/>
    <property type="evidence" value="ECO:0007669"/>
    <property type="project" value="UniProtKB-SubCell"/>
</dbReference>
<accession>A0A7W6CK83</accession>
<evidence type="ECO:0000256" key="1">
    <source>
        <dbReference type="ARBA" id="ARBA00004370"/>
    </source>
</evidence>
<keyword evidence="4 6" id="KW-1133">Transmembrane helix</keyword>
<evidence type="ECO:0000256" key="2">
    <source>
        <dbReference type="ARBA" id="ARBA00007165"/>
    </source>
</evidence>
<feature type="transmembrane region" description="Helical" evidence="6">
    <location>
        <begin position="221"/>
        <end position="242"/>
    </location>
</feature>
<comment type="similarity">
    <text evidence="2 6">Belongs to the SURF1 family.</text>
</comment>
<name>A0A7W6CK83_9HYPH</name>
<keyword evidence="5 6" id="KW-0472">Membrane</keyword>
<sequence>MTESTAEQAPKHRSTIALTIFCGLLFVVMCAVFALGVWQLERRAWKLDLIARIDQRINAEPTAAPARAEWEGITKENDEYRRVTAEGTLQSDKESLVYAATELGAGYWVIAPLTLADGTSVMINRGFVPTNKRDVNSRSDGQISGPVKITGLLRLNEPGGTFIRSNDPANDRWYSRDVDAMAAKRGVADIAPYFIDADATANPGGLPVGGLTQVSFPNNHLQYALTWFALAAMLAGLLVYVLRSELRQRG</sequence>
<organism evidence="7 8">
    <name type="scientific">Rhizobium metallidurans</name>
    <dbReference type="NCBI Taxonomy" id="1265931"/>
    <lineage>
        <taxon>Bacteria</taxon>
        <taxon>Pseudomonadati</taxon>
        <taxon>Pseudomonadota</taxon>
        <taxon>Alphaproteobacteria</taxon>
        <taxon>Hyphomicrobiales</taxon>
        <taxon>Rhizobiaceae</taxon>
        <taxon>Rhizobium/Agrobacterium group</taxon>
        <taxon>Rhizobium</taxon>
    </lineage>
</organism>
<dbReference type="PANTHER" id="PTHR23427">
    <property type="entry name" value="SURFEIT LOCUS PROTEIN"/>
    <property type="match status" value="1"/>
</dbReference>
<feature type="transmembrane region" description="Helical" evidence="6">
    <location>
        <begin position="16"/>
        <end position="38"/>
    </location>
</feature>
<dbReference type="InterPro" id="IPR045214">
    <property type="entry name" value="Surf1/Surf4"/>
</dbReference>
<dbReference type="EMBL" id="JACIDW010000001">
    <property type="protein sequence ID" value="MBB3962565.1"/>
    <property type="molecule type" value="Genomic_DNA"/>
</dbReference>
<comment type="subcellular location">
    <subcellularLocation>
        <location evidence="6">Cell membrane</location>
        <topology evidence="6">Multi-pass membrane protein</topology>
    </subcellularLocation>
    <subcellularLocation>
        <location evidence="1">Membrane</location>
    </subcellularLocation>
</comment>
<keyword evidence="6" id="KW-1003">Cell membrane</keyword>
<evidence type="ECO:0000256" key="3">
    <source>
        <dbReference type="ARBA" id="ARBA00022692"/>
    </source>
</evidence>
<proteinExistence type="inferred from homology"/>